<comment type="similarity">
    <text evidence="3">Belongs to the SmpB family.</text>
</comment>
<dbReference type="NCBIfam" id="TIGR00086">
    <property type="entry name" value="smpB"/>
    <property type="match status" value="1"/>
</dbReference>
<evidence type="ECO:0000256" key="2">
    <source>
        <dbReference type="ARBA" id="ARBA00022884"/>
    </source>
</evidence>
<dbReference type="Proteomes" id="UP000176917">
    <property type="component" value="Unassembled WGS sequence"/>
</dbReference>
<keyword evidence="2 3" id="KW-0694">RNA-binding</keyword>
<dbReference type="InterPro" id="IPR000037">
    <property type="entry name" value="SsrA-bd_prot"/>
</dbReference>
<dbReference type="PANTHER" id="PTHR30308">
    <property type="entry name" value="TMRNA-BINDING COMPONENT OF TRANS-TRANSLATION TAGGING COMPLEX"/>
    <property type="match status" value="1"/>
</dbReference>
<gene>
    <name evidence="3" type="primary">smpB</name>
    <name evidence="4" type="ORF">A3B24_01330</name>
</gene>
<comment type="function">
    <text evidence="3">Required for rescue of stalled ribosomes mediated by trans-translation. Binds to transfer-messenger RNA (tmRNA), required for stable association of tmRNA with ribosomes. tmRNA and SmpB together mimic tRNA shape, replacing the anticodon stem-loop with SmpB. tmRNA is encoded by the ssrA gene; the 2 termini fold to resemble tRNA(Ala) and it encodes a 'tag peptide', a short internal open reading frame. During trans-translation Ala-aminoacylated tmRNA acts like a tRNA, entering the A-site of stalled ribosomes, displacing the stalled mRNA. The ribosome then switches to translate the ORF on the tmRNA; the nascent peptide is terminated with the 'tag peptide' encoded by the tmRNA and targeted for degradation. The ribosome is freed to recommence translation, which seems to be the essential function of trans-translation.</text>
</comment>
<accession>A0A1G2RL02</accession>
<evidence type="ECO:0000256" key="1">
    <source>
        <dbReference type="ARBA" id="ARBA00022490"/>
    </source>
</evidence>
<dbReference type="GO" id="GO:0005829">
    <property type="term" value="C:cytosol"/>
    <property type="evidence" value="ECO:0007669"/>
    <property type="project" value="TreeGrafter"/>
</dbReference>
<dbReference type="Gene3D" id="2.40.280.10">
    <property type="match status" value="1"/>
</dbReference>
<organism evidence="4 5">
    <name type="scientific">Candidatus Wildermuthbacteria bacterium RIFCSPLOWO2_01_FULL_48_16</name>
    <dbReference type="NCBI Taxonomy" id="1802461"/>
    <lineage>
        <taxon>Bacteria</taxon>
        <taxon>Candidatus Wildermuthiibacteriota</taxon>
    </lineage>
</organism>
<dbReference type="AlphaFoldDB" id="A0A1G2RL02"/>
<evidence type="ECO:0000313" key="4">
    <source>
        <dbReference type="EMBL" id="OHA73039.1"/>
    </source>
</evidence>
<dbReference type="GO" id="GO:0003723">
    <property type="term" value="F:RNA binding"/>
    <property type="evidence" value="ECO:0007669"/>
    <property type="project" value="UniProtKB-UniRule"/>
</dbReference>
<keyword evidence="1 3" id="KW-0963">Cytoplasm</keyword>
<comment type="caution">
    <text evidence="4">The sequence shown here is derived from an EMBL/GenBank/DDBJ whole genome shotgun (WGS) entry which is preliminary data.</text>
</comment>
<evidence type="ECO:0000313" key="5">
    <source>
        <dbReference type="Proteomes" id="UP000176917"/>
    </source>
</evidence>
<proteinExistence type="inferred from homology"/>
<dbReference type="SUPFAM" id="SSF74982">
    <property type="entry name" value="Small protein B (SmpB)"/>
    <property type="match status" value="1"/>
</dbReference>
<comment type="subcellular location">
    <subcellularLocation>
        <location evidence="3">Cytoplasm</location>
    </subcellularLocation>
    <text evidence="3">The tmRNA-SmpB complex associates with stalled 70S ribosomes.</text>
</comment>
<dbReference type="CDD" id="cd09294">
    <property type="entry name" value="SmpB"/>
    <property type="match status" value="1"/>
</dbReference>
<dbReference type="PANTHER" id="PTHR30308:SF2">
    <property type="entry name" value="SSRA-BINDING PROTEIN"/>
    <property type="match status" value="1"/>
</dbReference>
<dbReference type="EMBL" id="MHUG01000016">
    <property type="protein sequence ID" value="OHA73039.1"/>
    <property type="molecule type" value="Genomic_DNA"/>
</dbReference>
<dbReference type="InterPro" id="IPR023620">
    <property type="entry name" value="SmpB"/>
</dbReference>
<protein>
    <recommendedName>
        <fullName evidence="3">SsrA-binding protein</fullName>
    </recommendedName>
    <alternativeName>
        <fullName evidence="3">Small protein B</fullName>
    </alternativeName>
</protein>
<name>A0A1G2RL02_9BACT</name>
<dbReference type="STRING" id="1802461.A3B24_01330"/>
<reference evidence="4 5" key="1">
    <citation type="journal article" date="2016" name="Nat. Commun.">
        <title>Thousands of microbial genomes shed light on interconnected biogeochemical processes in an aquifer system.</title>
        <authorList>
            <person name="Anantharaman K."/>
            <person name="Brown C.T."/>
            <person name="Hug L.A."/>
            <person name="Sharon I."/>
            <person name="Castelle C.J."/>
            <person name="Probst A.J."/>
            <person name="Thomas B.C."/>
            <person name="Singh A."/>
            <person name="Wilkins M.J."/>
            <person name="Karaoz U."/>
            <person name="Brodie E.L."/>
            <person name="Williams K.H."/>
            <person name="Hubbard S.S."/>
            <person name="Banfield J.F."/>
        </authorList>
    </citation>
    <scope>NUCLEOTIDE SEQUENCE [LARGE SCALE GENOMIC DNA]</scope>
</reference>
<dbReference type="NCBIfam" id="NF003843">
    <property type="entry name" value="PRK05422.1"/>
    <property type="match status" value="1"/>
</dbReference>
<sequence length="148" mass="16997">MAVFGENRKARFDFEILEKFQGGLVLQGSEVKSIRLGRIQLAGSFVGLKKGELWLIGSTIPPYQPNNTPSFYNQKRDRKLLVQKRELATLIGKIKERGLTLVPLSVYSTAAGRMKLEFAVGRSKKKWDKREMLKKRETDREIQRVMRG</sequence>
<dbReference type="GO" id="GO:0070930">
    <property type="term" value="P:trans-translation-dependent protein tagging"/>
    <property type="evidence" value="ECO:0007669"/>
    <property type="project" value="TreeGrafter"/>
</dbReference>
<evidence type="ECO:0000256" key="3">
    <source>
        <dbReference type="HAMAP-Rule" id="MF_00023"/>
    </source>
</evidence>
<dbReference type="Pfam" id="PF01668">
    <property type="entry name" value="SmpB"/>
    <property type="match status" value="1"/>
</dbReference>
<dbReference type="HAMAP" id="MF_00023">
    <property type="entry name" value="SmpB"/>
    <property type="match status" value="1"/>
</dbReference>
<dbReference type="GO" id="GO:0070929">
    <property type="term" value="P:trans-translation"/>
    <property type="evidence" value="ECO:0007669"/>
    <property type="project" value="UniProtKB-UniRule"/>
</dbReference>